<keyword evidence="1" id="KW-1133">Transmembrane helix</keyword>
<sequence>MATLTTSLLVMRWGILSAVLMFLASSMKIKLRQKSHPIMALLCGGLGVGMSCWFVTGLLGITLSMENVHNFMQIGKQAFIDVMSQAPTEWPIP</sequence>
<reference evidence="2 3" key="1">
    <citation type="submission" date="2021-01" db="EMBL/GenBank/DDBJ databases">
        <title>Complete genome sequence of Pantoea eucrina OB49, a heavy metal tolerant bacterium with PGPR potential isolated from wheat in Algeria.</title>
        <authorList>
            <person name="Lekired A."/>
            <person name="Ouzari I.H."/>
        </authorList>
    </citation>
    <scope>NUCLEOTIDE SEQUENCE [LARGE SCALE GENOMIC DNA]</scope>
    <source>
        <strain evidence="2 3">OB49</strain>
    </source>
</reference>
<dbReference type="RefSeq" id="WP_039382023.1">
    <property type="nucleotide sequence ID" value="NZ_CP083448.1"/>
</dbReference>
<gene>
    <name evidence="2" type="ORF">JJB79_08200</name>
</gene>
<evidence type="ECO:0000313" key="2">
    <source>
        <dbReference type="EMBL" id="MBM0747393.1"/>
    </source>
</evidence>
<proteinExistence type="predicted"/>
<dbReference type="Pfam" id="PF15940">
    <property type="entry name" value="YjcB"/>
    <property type="match status" value="1"/>
</dbReference>
<dbReference type="GeneID" id="84690006"/>
<evidence type="ECO:0000256" key="1">
    <source>
        <dbReference type="SAM" id="Phobius"/>
    </source>
</evidence>
<protein>
    <submittedName>
        <fullName evidence="2">YjcB family protein</fullName>
    </submittedName>
</protein>
<comment type="caution">
    <text evidence="2">The sequence shown here is derived from an EMBL/GenBank/DDBJ whole genome shotgun (WGS) entry which is preliminary data.</text>
</comment>
<feature type="transmembrane region" description="Helical" evidence="1">
    <location>
        <begin position="6"/>
        <end position="26"/>
    </location>
</feature>
<keyword evidence="3" id="KW-1185">Reference proteome</keyword>
<feature type="transmembrane region" description="Helical" evidence="1">
    <location>
        <begin position="38"/>
        <end position="63"/>
    </location>
</feature>
<dbReference type="Proteomes" id="UP000809137">
    <property type="component" value="Unassembled WGS sequence"/>
</dbReference>
<accession>A0ABS1Z5X9</accession>
<keyword evidence="1" id="KW-0472">Membrane</keyword>
<keyword evidence="1" id="KW-0812">Transmembrane</keyword>
<dbReference type="InterPro" id="IPR016958">
    <property type="entry name" value="UCP030798"/>
</dbReference>
<evidence type="ECO:0000313" key="3">
    <source>
        <dbReference type="Proteomes" id="UP000809137"/>
    </source>
</evidence>
<name>A0ABS1Z5X9_9GAMM</name>
<organism evidence="2 3">
    <name type="scientific">Pantoea eucrina</name>
    <dbReference type="NCBI Taxonomy" id="472693"/>
    <lineage>
        <taxon>Bacteria</taxon>
        <taxon>Pseudomonadati</taxon>
        <taxon>Pseudomonadota</taxon>
        <taxon>Gammaproteobacteria</taxon>
        <taxon>Enterobacterales</taxon>
        <taxon>Erwiniaceae</taxon>
        <taxon>Pantoea</taxon>
    </lineage>
</organism>
<dbReference type="EMBL" id="JAFCXS010000004">
    <property type="protein sequence ID" value="MBM0747393.1"/>
    <property type="molecule type" value="Genomic_DNA"/>
</dbReference>